<proteinExistence type="predicted"/>
<protein>
    <submittedName>
        <fullName evidence="1">Uncharacterized protein</fullName>
    </submittedName>
</protein>
<evidence type="ECO:0000313" key="2">
    <source>
        <dbReference type="Proteomes" id="UP000596247"/>
    </source>
</evidence>
<name>A0A7R8MJ88_9CAUD</name>
<dbReference type="EMBL" id="LR881104">
    <property type="protein sequence ID" value="CAD5236009.1"/>
    <property type="molecule type" value="Genomic_DNA"/>
</dbReference>
<gene>
    <name evidence="1" type="ORF">LLCLJKAH_00020</name>
</gene>
<evidence type="ECO:0000313" key="1">
    <source>
        <dbReference type="EMBL" id="CAD5236009.1"/>
    </source>
</evidence>
<keyword evidence="2" id="KW-1185">Reference proteome</keyword>
<organism evidence="1 2">
    <name type="scientific">Klebsiella phage vB_KvM-Eowyn</name>
    <dbReference type="NCBI Taxonomy" id="2762819"/>
    <lineage>
        <taxon>Viruses</taxon>
        <taxon>Duplodnaviria</taxon>
        <taxon>Heunggongvirae</taxon>
        <taxon>Uroviricota</taxon>
        <taxon>Caudoviricetes</taxon>
        <taxon>Chimalliviridae</taxon>
        <taxon>Eowynvirus</taxon>
        <taxon>Eowynvirus eowyn</taxon>
    </lineage>
</organism>
<sequence length="531" mass="59203">MNVTVALDYTKLLEHVKATAAKNLTDQSVALFATAPETKLYQTYLDAFDTGDRQSHTCNTCAGFFRKYGGLVTIHPLTGEQKSVLWDETDAPEGYESVVAALRAAVEAAPVSYPFFTDRVALGDVEKGGFGHFHFDAPASVVKDSDFDARKALAKAIENRGLFKRSLGLFKCAPLQQLLHKFTYDSALRFLEDERERVEAFSEFLTFIRSTSNRKAQENLIWLKAATDGGYVTGFKNDLIGQLALDFSEGDPNAVSQYLQRRKGENYMRPKAEVDDNQLDVAQKLIVDLNLQTALRRKAVTAEDIPATAVIWSAAPESETPVDTTDLFSELRTNQKAPDAAPTVMGPQDWGTVMRDLLPKATQIRYFVPQQVVLGGMVTAEVESAEPIIKWDAPEQRNPVSPWSHIDRSFPHIYGLNHTWTNVSCIARQVDAWGVVDADPTSVFLHLSEARITEEHLAPGLGLFPEILRSELYPIRAVMERYSNAKRATNWEQSALFASWHKGFNLANGAVARLWMTLPTGDVIVDISRWE</sequence>
<reference evidence="1 2" key="1">
    <citation type="submission" date="2020-09" db="EMBL/GenBank/DDBJ databases">
        <authorList>
            <person name="Jameson E."/>
        </authorList>
    </citation>
    <scope>NUCLEOTIDE SEQUENCE [LARGE SCALE GENOMIC DNA]</scope>
</reference>
<dbReference type="Proteomes" id="UP000596247">
    <property type="component" value="Chromosome"/>
</dbReference>
<accession>A0A7R8MJ88</accession>